<name>A0A0A9EAV1_ARUDO</name>
<organism evidence="1">
    <name type="scientific">Arundo donax</name>
    <name type="common">Giant reed</name>
    <name type="synonym">Donax arundinaceus</name>
    <dbReference type="NCBI Taxonomy" id="35708"/>
    <lineage>
        <taxon>Eukaryota</taxon>
        <taxon>Viridiplantae</taxon>
        <taxon>Streptophyta</taxon>
        <taxon>Embryophyta</taxon>
        <taxon>Tracheophyta</taxon>
        <taxon>Spermatophyta</taxon>
        <taxon>Magnoliopsida</taxon>
        <taxon>Liliopsida</taxon>
        <taxon>Poales</taxon>
        <taxon>Poaceae</taxon>
        <taxon>PACMAD clade</taxon>
        <taxon>Arundinoideae</taxon>
        <taxon>Arundineae</taxon>
        <taxon>Arundo</taxon>
    </lineage>
</organism>
<accession>A0A0A9EAV1</accession>
<protein>
    <submittedName>
        <fullName evidence="1">VTE2-1</fullName>
    </submittedName>
</protein>
<sequence length="65" mass="6903">MSYASGRPSSPRGPAPPAAEIIFYHRFVLSNEMVKDGFVFPAKGPKAITCITVRNSSIGNPPIVG</sequence>
<dbReference type="AlphaFoldDB" id="A0A0A9EAV1"/>
<reference evidence="1" key="2">
    <citation type="journal article" date="2015" name="Data Brief">
        <title>Shoot transcriptome of the giant reed, Arundo donax.</title>
        <authorList>
            <person name="Barrero R.A."/>
            <person name="Guerrero F.D."/>
            <person name="Moolhuijzen P."/>
            <person name="Goolsby J.A."/>
            <person name="Tidwell J."/>
            <person name="Bellgard S.E."/>
            <person name="Bellgard M.I."/>
        </authorList>
    </citation>
    <scope>NUCLEOTIDE SEQUENCE</scope>
    <source>
        <tissue evidence="1">Shoot tissue taken approximately 20 cm above the soil surface</tissue>
    </source>
</reference>
<proteinExistence type="predicted"/>
<evidence type="ECO:0000313" key="1">
    <source>
        <dbReference type="EMBL" id="JAD96143.1"/>
    </source>
</evidence>
<dbReference type="EMBL" id="GBRH01201752">
    <property type="protein sequence ID" value="JAD96143.1"/>
    <property type="molecule type" value="Transcribed_RNA"/>
</dbReference>
<reference evidence="1" key="1">
    <citation type="submission" date="2014-09" db="EMBL/GenBank/DDBJ databases">
        <authorList>
            <person name="Magalhaes I.L.F."/>
            <person name="Oliveira U."/>
            <person name="Santos F.R."/>
            <person name="Vidigal T.H.D.A."/>
            <person name="Brescovit A.D."/>
            <person name="Santos A.J."/>
        </authorList>
    </citation>
    <scope>NUCLEOTIDE SEQUENCE</scope>
    <source>
        <tissue evidence="1">Shoot tissue taken approximately 20 cm above the soil surface</tissue>
    </source>
</reference>